<evidence type="ECO:0000256" key="1">
    <source>
        <dbReference type="ARBA" id="ARBA00004572"/>
    </source>
</evidence>
<name>A0A8R1E1T0_CAEJA</name>
<reference evidence="11" key="1">
    <citation type="submission" date="2010-08" db="EMBL/GenBank/DDBJ databases">
        <authorList>
            <consortium name="Caenorhabditis japonica Sequencing Consortium"/>
            <person name="Wilson R.K."/>
        </authorList>
    </citation>
    <scope>NUCLEOTIDE SEQUENCE [LARGE SCALE GENOMIC DNA]</scope>
    <source>
        <strain evidence="11">DF5081</strain>
    </source>
</reference>
<keyword evidence="11" id="KW-1185">Reference proteome</keyword>
<evidence type="ECO:0000256" key="6">
    <source>
        <dbReference type="ARBA" id="ARBA00023128"/>
    </source>
</evidence>
<accession>A0A8R1E1T0</accession>
<dbReference type="PIRSF" id="PIRSF008835">
    <property type="entry name" value="TPR_repeat_11_Fis1"/>
    <property type="match status" value="1"/>
</dbReference>
<dbReference type="GO" id="GO:0043653">
    <property type="term" value="P:mitochondrial fragmentation involved in apoptotic process"/>
    <property type="evidence" value="ECO:0007669"/>
    <property type="project" value="TreeGrafter"/>
</dbReference>
<comment type="similarity">
    <text evidence="2 8">Belongs to the FIS1 family.</text>
</comment>
<dbReference type="SUPFAM" id="SSF48452">
    <property type="entry name" value="TPR-like"/>
    <property type="match status" value="1"/>
</dbReference>
<evidence type="ECO:0000256" key="8">
    <source>
        <dbReference type="PIRNR" id="PIRNR008835"/>
    </source>
</evidence>
<comment type="subcellular location">
    <subcellularLocation>
        <location evidence="1">Mitochondrion outer membrane</location>
        <topology evidence="1">Single-pass membrane protein</topology>
    </subcellularLocation>
</comment>
<keyword evidence="5 9" id="KW-1133">Transmembrane helix</keyword>
<dbReference type="AlphaFoldDB" id="A0A8R1E1T0"/>
<dbReference type="GO" id="GO:0000266">
    <property type="term" value="P:mitochondrial fission"/>
    <property type="evidence" value="ECO:0007669"/>
    <property type="project" value="UniProtKB-UniRule"/>
</dbReference>
<dbReference type="Gene3D" id="1.25.40.10">
    <property type="entry name" value="Tetratricopeptide repeat domain"/>
    <property type="match status" value="1"/>
</dbReference>
<dbReference type="GO" id="GO:0000422">
    <property type="term" value="P:autophagy of mitochondrion"/>
    <property type="evidence" value="ECO:0007669"/>
    <property type="project" value="TreeGrafter"/>
</dbReference>
<organism evidence="10 11">
    <name type="scientific">Caenorhabditis japonica</name>
    <dbReference type="NCBI Taxonomy" id="281687"/>
    <lineage>
        <taxon>Eukaryota</taxon>
        <taxon>Metazoa</taxon>
        <taxon>Ecdysozoa</taxon>
        <taxon>Nematoda</taxon>
        <taxon>Chromadorea</taxon>
        <taxon>Rhabditida</taxon>
        <taxon>Rhabditina</taxon>
        <taxon>Rhabditomorpha</taxon>
        <taxon>Rhabditoidea</taxon>
        <taxon>Rhabditidae</taxon>
        <taxon>Peloderinae</taxon>
        <taxon>Caenorhabditis</taxon>
    </lineage>
</organism>
<dbReference type="EnsemblMetazoa" id="CJA18390.1">
    <property type="protein sequence ID" value="CJA18390.1"/>
    <property type="gene ID" value="WBGene00137594"/>
</dbReference>
<dbReference type="OMA" id="ADEFPLC"/>
<dbReference type="InterPro" id="IPR028061">
    <property type="entry name" value="Fis1_TPR_C"/>
</dbReference>
<evidence type="ECO:0000256" key="3">
    <source>
        <dbReference type="ARBA" id="ARBA00022692"/>
    </source>
</evidence>
<dbReference type="PANTHER" id="PTHR13247">
    <property type="entry name" value="TETRATRICOPEPTIDE REPEAT PROTEIN 11 TPR REPEAT PROTEIN 11"/>
    <property type="match status" value="1"/>
</dbReference>
<reference evidence="10" key="2">
    <citation type="submission" date="2022-06" db="UniProtKB">
        <authorList>
            <consortium name="EnsemblMetazoa"/>
        </authorList>
    </citation>
    <scope>IDENTIFICATION</scope>
    <source>
        <strain evidence="10">DF5081</strain>
    </source>
</reference>
<keyword evidence="7 8" id="KW-0472">Membrane</keyword>
<evidence type="ECO:0000256" key="4">
    <source>
        <dbReference type="ARBA" id="ARBA00022787"/>
    </source>
</evidence>
<evidence type="ECO:0000313" key="10">
    <source>
        <dbReference type="EnsemblMetazoa" id="CJA18390.1"/>
    </source>
</evidence>
<dbReference type="InterPro" id="IPR033745">
    <property type="entry name" value="Fis1_cytosol"/>
</dbReference>
<evidence type="ECO:0000256" key="5">
    <source>
        <dbReference type="ARBA" id="ARBA00022989"/>
    </source>
</evidence>
<comment type="function">
    <text evidence="8">Involved in the fragmentation of the mitochondrial network and its perinuclear clustering.</text>
</comment>
<evidence type="ECO:0000256" key="9">
    <source>
        <dbReference type="SAM" id="Phobius"/>
    </source>
</evidence>
<sequence>MEHESILDFHTDADDITAARARSVTRESQIGLAIALVGSENPSEIQEGINILEEAVKDTIHSEDSRVCVHYLALGHARLQNYDKSVHLLNALLRTEPANTQATELRRVVKGKMKKEGLVGLGLLGGAAALVGGLVIAGFALKK</sequence>
<evidence type="ECO:0000256" key="2">
    <source>
        <dbReference type="ARBA" id="ARBA00008937"/>
    </source>
</evidence>
<proteinExistence type="inferred from homology"/>
<feature type="transmembrane region" description="Helical" evidence="9">
    <location>
        <begin position="117"/>
        <end position="141"/>
    </location>
</feature>
<keyword evidence="4 8" id="KW-1000">Mitochondrion outer membrane</keyword>
<evidence type="ECO:0000256" key="7">
    <source>
        <dbReference type="ARBA" id="ARBA00023136"/>
    </source>
</evidence>
<evidence type="ECO:0000313" key="11">
    <source>
        <dbReference type="Proteomes" id="UP000005237"/>
    </source>
</evidence>
<comment type="domain">
    <text evidence="8">The C-terminus is required for mitochondrial localization, while the N-terminus is necessary for mitochondrial fission.</text>
</comment>
<keyword evidence="3 9" id="KW-0812">Transmembrane</keyword>
<dbReference type="InterPro" id="IPR028058">
    <property type="entry name" value="Fis1_TPR_N"/>
</dbReference>
<dbReference type="InterPro" id="IPR016543">
    <property type="entry name" value="Fis1"/>
</dbReference>
<dbReference type="InterPro" id="IPR011990">
    <property type="entry name" value="TPR-like_helical_dom_sf"/>
</dbReference>
<dbReference type="Proteomes" id="UP000005237">
    <property type="component" value="Unassembled WGS sequence"/>
</dbReference>
<dbReference type="PANTHER" id="PTHR13247:SF1">
    <property type="entry name" value="FIS1-RELATED PROTEIN FIS-1"/>
    <property type="match status" value="1"/>
</dbReference>
<protein>
    <recommendedName>
        <fullName evidence="8">Mitochondrial fission 1 protein</fullName>
    </recommendedName>
</protein>
<dbReference type="GO" id="GO:0005778">
    <property type="term" value="C:peroxisomal membrane"/>
    <property type="evidence" value="ECO:0007669"/>
    <property type="project" value="TreeGrafter"/>
</dbReference>
<dbReference type="CDD" id="cd12212">
    <property type="entry name" value="Fis1"/>
    <property type="match status" value="1"/>
</dbReference>
<dbReference type="Pfam" id="PF14853">
    <property type="entry name" value="Fis1_TPR_C"/>
    <property type="match status" value="1"/>
</dbReference>
<dbReference type="Pfam" id="PF14852">
    <property type="entry name" value="Fis1_TPR_N"/>
    <property type="match status" value="1"/>
</dbReference>
<dbReference type="GO" id="GO:0016559">
    <property type="term" value="P:peroxisome fission"/>
    <property type="evidence" value="ECO:0007669"/>
    <property type="project" value="TreeGrafter"/>
</dbReference>
<keyword evidence="6 8" id="KW-0496">Mitochondrion</keyword>
<dbReference type="GO" id="GO:0005741">
    <property type="term" value="C:mitochondrial outer membrane"/>
    <property type="evidence" value="ECO:0007669"/>
    <property type="project" value="UniProtKB-SubCell"/>
</dbReference>